<organism evidence="1">
    <name type="scientific">Rhizophora mucronata</name>
    <name type="common">Asiatic mangrove</name>
    <dbReference type="NCBI Taxonomy" id="61149"/>
    <lineage>
        <taxon>Eukaryota</taxon>
        <taxon>Viridiplantae</taxon>
        <taxon>Streptophyta</taxon>
        <taxon>Embryophyta</taxon>
        <taxon>Tracheophyta</taxon>
        <taxon>Spermatophyta</taxon>
        <taxon>Magnoliopsida</taxon>
        <taxon>eudicotyledons</taxon>
        <taxon>Gunneridae</taxon>
        <taxon>Pentapetalae</taxon>
        <taxon>rosids</taxon>
        <taxon>fabids</taxon>
        <taxon>Malpighiales</taxon>
        <taxon>Rhizophoraceae</taxon>
        <taxon>Rhizophora</taxon>
    </lineage>
</organism>
<accession>A0A2P2QVK7</accession>
<sequence length="41" mass="4782">MSPGLVSWIGCDVKKIELIQLLGSRMKFFIVCRLMRKKNNK</sequence>
<dbReference type="AlphaFoldDB" id="A0A2P2QVK7"/>
<name>A0A2P2QVK7_RHIMU</name>
<proteinExistence type="predicted"/>
<reference evidence="1" key="1">
    <citation type="submission" date="2018-02" db="EMBL/GenBank/DDBJ databases">
        <title>Rhizophora mucronata_Transcriptome.</title>
        <authorList>
            <person name="Meera S.P."/>
            <person name="Sreeshan A."/>
            <person name="Augustine A."/>
        </authorList>
    </citation>
    <scope>NUCLEOTIDE SEQUENCE</scope>
    <source>
        <tissue evidence="1">Leaf</tissue>
    </source>
</reference>
<dbReference type="EMBL" id="GGEC01090568">
    <property type="protein sequence ID" value="MBX71052.1"/>
    <property type="molecule type" value="Transcribed_RNA"/>
</dbReference>
<evidence type="ECO:0000313" key="1">
    <source>
        <dbReference type="EMBL" id="MBX71052.1"/>
    </source>
</evidence>
<protein>
    <submittedName>
        <fullName evidence="1">Uncharacterized protein</fullName>
    </submittedName>
</protein>